<dbReference type="EMBL" id="BPLR01012646">
    <property type="protein sequence ID" value="GIY55477.1"/>
    <property type="molecule type" value="Genomic_DNA"/>
</dbReference>
<proteinExistence type="predicted"/>
<gene>
    <name evidence="1" type="ORF">CEXT_33741</name>
</gene>
<evidence type="ECO:0000313" key="2">
    <source>
        <dbReference type="Proteomes" id="UP001054945"/>
    </source>
</evidence>
<feature type="non-terminal residue" evidence="1">
    <location>
        <position position="1"/>
    </location>
</feature>
<dbReference type="AlphaFoldDB" id="A0AAV4UCL3"/>
<sequence length="34" mass="4066">YFEDPLYRVGGYVFFGRVLPREGEEPPFVRCLRT</sequence>
<keyword evidence="2" id="KW-1185">Reference proteome</keyword>
<dbReference type="Proteomes" id="UP001054945">
    <property type="component" value="Unassembled WGS sequence"/>
</dbReference>
<accession>A0AAV4UCL3</accession>
<reference evidence="1 2" key="1">
    <citation type="submission" date="2021-06" db="EMBL/GenBank/DDBJ databases">
        <title>Caerostris extrusa draft genome.</title>
        <authorList>
            <person name="Kono N."/>
            <person name="Arakawa K."/>
        </authorList>
    </citation>
    <scope>NUCLEOTIDE SEQUENCE [LARGE SCALE GENOMIC DNA]</scope>
</reference>
<evidence type="ECO:0000313" key="1">
    <source>
        <dbReference type="EMBL" id="GIY55477.1"/>
    </source>
</evidence>
<comment type="caution">
    <text evidence="1">The sequence shown here is derived from an EMBL/GenBank/DDBJ whole genome shotgun (WGS) entry which is preliminary data.</text>
</comment>
<organism evidence="1 2">
    <name type="scientific">Caerostris extrusa</name>
    <name type="common">Bark spider</name>
    <name type="synonym">Caerostris bankana</name>
    <dbReference type="NCBI Taxonomy" id="172846"/>
    <lineage>
        <taxon>Eukaryota</taxon>
        <taxon>Metazoa</taxon>
        <taxon>Ecdysozoa</taxon>
        <taxon>Arthropoda</taxon>
        <taxon>Chelicerata</taxon>
        <taxon>Arachnida</taxon>
        <taxon>Araneae</taxon>
        <taxon>Araneomorphae</taxon>
        <taxon>Entelegynae</taxon>
        <taxon>Araneoidea</taxon>
        <taxon>Araneidae</taxon>
        <taxon>Caerostris</taxon>
    </lineage>
</organism>
<name>A0AAV4UCL3_CAEEX</name>
<protein>
    <submittedName>
        <fullName evidence="1">Uncharacterized protein</fullName>
    </submittedName>
</protein>